<organism evidence="1 2">
    <name type="scientific">Pandoraea cepalis</name>
    <dbReference type="NCBI Taxonomy" id="2508294"/>
    <lineage>
        <taxon>Bacteria</taxon>
        <taxon>Pseudomonadati</taxon>
        <taxon>Pseudomonadota</taxon>
        <taxon>Betaproteobacteria</taxon>
        <taxon>Burkholderiales</taxon>
        <taxon>Burkholderiaceae</taxon>
        <taxon>Pandoraea</taxon>
    </lineage>
</organism>
<evidence type="ECO:0000313" key="2">
    <source>
        <dbReference type="Proteomes" id="UP000384354"/>
    </source>
</evidence>
<dbReference type="Proteomes" id="UP000384354">
    <property type="component" value="Unassembled WGS sequence"/>
</dbReference>
<evidence type="ECO:0000313" key="1">
    <source>
        <dbReference type="EMBL" id="VVE22202.1"/>
    </source>
</evidence>
<proteinExistence type="predicted"/>
<dbReference type="InterPro" id="IPR036259">
    <property type="entry name" value="MFS_trans_sf"/>
</dbReference>
<protein>
    <submittedName>
        <fullName evidence="1">Inner membrane metabolite transport protein YdjE</fullName>
    </submittedName>
</protein>
<sequence>MYSASRAGAMLSGFLIAALLRDFGVPGVFAGITVCMLVVMISIGAFGPKTSGIRLEALSH</sequence>
<gene>
    <name evidence="1" type="primary">ydjE_2</name>
    <name evidence="1" type="ORF">PCE31106_03190</name>
</gene>
<dbReference type="SUPFAM" id="SSF103473">
    <property type="entry name" value="MFS general substrate transporter"/>
    <property type="match status" value="1"/>
</dbReference>
<name>A0A5E4WBS6_9BURK</name>
<reference evidence="1 2" key="1">
    <citation type="submission" date="2019-08" db="EMBL/GenBank/DDBJ databases">
        <authorList>
            <person name="Peeters C."/>
        </authorList>
    </citation>
    <scope>NUCLEOTIDE SEQUENCE [LARGE SCALE GENOMIC DNA]</scope>
    <source>
        <strain evidence="1 2">LMG 31106</strain>
    </source>
</reference>
<dbReference type="EMBL" id="CABPSL010000013">
    <property type="protein sequence ID" value="VVE22202.1"/>
    <property type="molecule type" value="Genomic_DNA"/>
</dbReference>
<dbReference type="AlphaFoldDB" id="A0A5E4WBS6"/>
<accession>A0A5E4WBS6</accession>